<feature type="compositionally biased region" description="Polar residues" evidence="1">
    <location>
        <begin position="241"/>
        <end position="251"/>
    </location>
</feature>
<dbReference type="Proteomes" id="UP001151760">
    <property type="component" value="Unassembled WGS sequence"/>
</dbReference>
<evidence type="ECO:0000313" key="2">
    <source>
        <dbReference type="EMBL" id="GJS82179.1"/>
    </source>
</evidence>
<proteinExistence type="predicted"/>
<comment type="caution">
    <text evidence="2">The sequence shown here is derived from an EMBL/GenBank/DDBJ whole genome shotgun (WGS) entry which is preliminary data.</text>
</comment>
<accession>A0ABQ4YWE4</accession>
<evidence type="ECO:0000256" key="1">
    <source>
        <dbReference type="SAM" id="MobiDB-lite"/>
    </source>
</evidence>
<keyword evidence="3" id="KW-1185">Reference proteome</keyword>
<reference evidence="2" key="2">
    <citation type="submission" date="2022-01" db="EMBL/GenBank/DDBJ databases">
        <authorList>
            <person name="Yamashiro T."/>
            <person name="Shiraishi A."/>
            <person name="Satake H."/>
            <person name="Nakayama K."/>
        </authorList>
    </citation>
    <scope>NUCLEOTIDE SEQUENCE</scope>
</reference>
<protein>
    <submittedName>
        <fullName evidence="2">Uncharacterized protein</fullName>
    </submittedName>
</protein>
<gene>
    <name evidence="2" type="ORF">Tco_0748720</name>
</gene>
<organism evidence="2 3">
    <name type="scientific">Tanacetum coccineum</name>
    <dbReference type="NCBI Taxonomy" id="301880"/>
    <lineage>
        <taxon>Eukaryota</taxon>
        <taxon>Viridiplantae</taxon>
        <taxon>Streptophyta</taxon>
        <taxon>Embryophyta</taxon>
        <taxon>Tracheophyta</taxon>
        <taxon>Spermatophyta</taxon>
        <taxon>Magnoliopsida</taxon>
        <taxon>eudicotyledons</taxon>
        <taxon>Gunneridae</taxon>
        <taxon>Pentapetalae</taxon>
        <taxon>asterids</taxon>
        <taxon>campanulids</taxon>
        <taxon>Asterales</taxon>
        <taxon>Asteraceae</taxon>
        <taxon>Asteroideae</taxon>
        <taxon>Anthemideae</taxon>
        <taxon>Anthemidinae</taxon>
        <taxon>Tanacetum</taxon>
    </lineage>
</organism>
<feature type="region of interest" description="Disordered" evidence="1">
    <location>
        <begin position="221"/>
        <end position="254"/>
    </location>
</feature>
<feature type="region of interest" description="Disordered" evidence="1">
    <location>
        <begin position="13"/>
        <end position="45"/>
    </location>
</feature>
<dbReference type="EMBL" id="BQNB010010804">
    <property type="protein sequence ID" value="GJS82179.1"/>
    <property type="molecule type" value="Genomic_DNA"/>
</dbReference>
<feature type="compositionally biased region" description="Basic residues" evidence="1">
    <location>
        <begin position="221"/>
        <end position="234"/>
    </location>
</feature>
<reference evidence="2" key="1">
    <citation type="journal article" date="2022" name="Int. J. Mol. Sci.">
        <title>Draft Genome of Tanacetum Coccineum: Genomic Comparison of Closely Related Tanacetum-Family Plants.</title>
        <authorList>
            <person name="Yamashiro T."/>
            <person name="Shiraishi A."/>
            <person name="Nakayama K."/>
            <person name="Satake H."/>
        </authorList>
    </citation>
    <scope>NUCLEOTIDE SEQUENCE</scope>
</reference>
<sequence>MVVLLAWQSTCGQRRSTPRNHSRSTAAVNEVNGGRPPVTPLDTTGQVVDRPVKAGWFPKKTPQNNGPGQVRSWAGSDRVMGRVRVRHVACHVDAEVDNEGITPSSMDRTSDLLVLIFLYIFFLVSRAQLPRRESRLQPVGMDLPNMVGTVEKRKPIKDTVYGFGDEKYWIPPTFQLDDEEGRIACLMLILKNLQENEPKKKWVKVQQCQLLPITHLSLLNHHHLNPKGKKSKRPKEKDTEIPQSSVPSDPTNIADEAVNEEPSMQLKELMDFYTKLQQRVFDLENTKTAQAQEITSLKNRVKKLEKKGRSRTYKLRRLYKVGRCARVVSSDEASLGDHRDASKQGRKIHDNDVDEDITLENVHDAKMFDVNDIHGDEVFVEKEVPVKEVSNVGKVNTASIATTVNAATITKDEITLAQALAELKSVKPKVTTATTTTTKGIHLQEPSESTTTTTTIPSKDKGKGIMVEEPLKIKKNDQINFDEQEAIRLQAEFDEEVRLAREKDEANVALIEEWNDIQAKIETDYELAQRLQAEEQEELTVDEKATLFQQLLEKRRKHFATKKAEEKRNRPPIRAQQRIIMCTYLKNMAGWKPKDLKSKTELVEGTKMEEKNAKKQKVDDDQEAAKLKELMKIIPDEEEVAVDAIPLATKPPSIID</sequence>
<feature type="region of interest" description="Disordered" evidence="1">
    <location>
        <begin position="442"/>
        <end position="461"/>
    </location>
</feature>
<name>A0ABQ4YWE4_9ASTR</name>
<evidence type="ECO:0000313" key="3">
    <source>
        <dbReference type="Proteomes" id="UP001151760"/>
    </source>
</evidence>